<dbReference type="InterPro" id="IPR001584">
    <property type="entry name" value="Integrase_cat-core"/>
</dbReference>
<name>B5MAB0_9NOCA</name>
<dbReference type="InterPro" id="IPR036397">
    <property type="entry name" value="RNaseH_sf"/>
</dbReference>
<protein>
    <submittedName>
        <fullName evidence="4">Putative transposase</fullName>
    </submittedName>
</protein>
<dbReference type="NCBIfam" id="NF033546">
    <property type="entry name" value="transpos_IS21"/>
    <property type="match status" value="1"/>
</dbReference>
<feature type="domain" description="Integrase catalytic" evidence="3">
    <location>
        <begin position="132"/>
        <end position="311"/>
    </location>
</feature>
<feature type="compositionally biased region" description="Basic and acidic residues" evidence="2">
    <location>
        <begin position="383"/>
        <end position="396"/>
    </location>
</feature>
<proteinExistence type="inferred from homology"/>
<feature type="region of interest" description="Disordered" evidence="2">
    <location>
        <begin position="373"/>
        <end position="425"/>
    </location>
</feature>
<sequence length="535" mass="56902">MKKSDRGIMEILEAYDATGSAHSAAQLAGVDPKTVRRYVAARDAGLTLAGPTRRPRLIDDYLAKIEEWIDRSKGKVRADTVHERLIELGFDGTERTTRRAVAEAEAEAKAAWRAGHRRTDRPGGTSHAVGEAITEPGLWMQFDWGAGPKVPGPDGIMRSTLLFCAWLAWSRYRVVIPVWDQTLPTLIACLDATLRRFGGVPTYALTDNPRTVSIDHVTGIPVRHPQIVEAARHYGMTVHTCVPFDPESKGGSEATVKIAKADLVPTEANLLPDYGSFADLETACDRFCATVNGRRHRESARIPTEAVAEERARLHTLPASPHTLALGTTRSVGTDQTIRFGSVRYSTPPGLVGAEVWVRVAGTELVIVADLVPPAGPRPGPRTGKDVRLPGTDCRRPGIRASTRRTIEDHPQEPGGAPKPPIPRARSAAEARFLDLGSGAHAWLIAASAAGTVRIRAKMTAAVELAAFVGADTVDAALAVAAEAGRFAESDLPAIVAHHVDAPSSGNVVADESHSVQPGTGAWAGFGTTAAGAGS</sequence>
<accession>B5MAB0</accession>
<dbReference type="EMBL" id="FM202432">
    <property type="protein sequence ID" value="CAR47838.1"/>
    <property type="molecule type" value="Genomic_DNA"/>
</dbReference>
<comment type="similarity">
    <text evidence="1">Belongs to the transposase IS21/IS408/IS1162 family.</text>
</comment>
<dbReference type="SUPFAM" id="SSF53098">
    <property type="entry name" value="Ribonuclease H-like"/>
    <property type="match status" value="1"/>
</dbReference>
<dbReference type="GO" id="GO:0003676">
    <property type="term" value="F:nucleic acid binding"/>
    <property type="evidence" value="ECO:0007669"/>
    <property type="project" value="InterPro"/>
</dbReference>
<dbReference type="Pfam" id="PF22483">
    <property type="entry name" value="Mu-transpos_C_2"/>
    <property type="match status" value="1"/>
</dbReference>
<reference evidence="4" key="2">
    <citation type="submission" date="2008-08" db="EMBL/GenBank/DDBJ databases">
        <title>Analysis of genes encoding degradation of pyridine and pyridinols.</title>
        <authorList>
            <person name="Gasparaviciute R."/>
        </authorList>
    </citation>
    <scope>NUCLEOTIDE SEQUENCE</scope>
    <source>
        <strain evidence="4">PY11</strain>
    </source>
</reference>
<dbReference type="InterPro" id="IPR012337">
    <property type="entry name" value="RNaseH-like_sf"/>
</dbReference>
<reference evidence="4" key="1">
    <citation type="submission" date="2008-04" db="EMBL/GenBank/DDBJ databases">
        <title>Cloning and characterization of genes for the degradation of 2-hydroxypyridine of Rhodococcus sp. strain PY11.</title>
        <authorList>
            <person name="Gasparaviciute R."/>
            <person name="Rutkiene R."/>
            <person name="Casaite V."/>
            <person name="Meskiene R."/>
            <person name="Kutanovas S."/>
            <person name="Meskys R."/>
        </authorList>
    </citation>
    <scope>NUCLEOTIDE SEQUENCE</scope>
    <source>
        <strain evidence="4">PY11</strain>
    </source>
</reference>
<dbReference type="AlphaFoldDB" id="B5MAB0"/>
<evidence type="ECO:0000256" key="1">
    <source>
        <dbReference type="ARBA" id="ARBA00009277"/>
    </source>
</evidence>
<evidence type="ECO:0000313" key="4">
    <source>
        <dbReference type="EMBL" id="CAR47838.1"/>
    </source>
</evidence>
<evidence type="ECO:0000256" key="2">
    <source>
        <dbReference type="SAM" id="MobiDB-lite"/>
    </source>
</evidence>
<evidence type="ECO:0000259" key="3">
    <source>
        <dbReference type="PROSITE" id="PS50994"/>
    </source>
</evidence>
<dbReference type="Gene3D" id="3.30.420.10">
    <property type="entry name" value="Ribonuclease H-like superfamily/Ribonuclease H"/>
    <property type="match status" value="1"/>
</dbReference>
<organism evidence="4">
    <name type="scientific">Rhodococcus sp. PY11</name>
    <dbReference type="NCBI Taxonomy" id="551544"/>
    <lineage>
        <taxon>Bacteria</taxon>
        <taxon>Bacillati</taxon>
        <taxon>Actinomycetota</taxon>
        <taxon>Actinomycetes</taxon>
        <taxon>Mycobacteriales</taxon>
        <taxon>Nocardiaceae</taxon>
        <taxon>Rhodococcus</taxon>
    </lineage>
</organism>
<dbReference type="InterPro" id="IPR054353">
    <property type="entry name" value="IstA-like_C"/>
</dbReference>
<dbReference type="PROSITE" id="PS50994">
    <property type="entry name" value="INTEGRASE"/>
    <property type="match status" value="1"/>
</dbReference>
<dbReference type="PANTHER" id="PTHR35004">
    <property type="entry name" value="TRANSPOSASE RV3428C-RELATED"/>
    <property type="match status" value="1"/>
</dbReference>
<dbReference type="GO" id="GO:0015074">
    <property type="term" value="P:DNA integration"/>
    <property type="evidence" value="ECO:0007669"/>
    <property type="project" value="InterPro"/>
</dbReference>